<proteinExistence type="predicted"/>
<dbReference type="KEGG" id="mtea:DK419_13150"/>
<gene>
    <name evidence="1" type="ORF">DK419_13150</name>
</gene>
<evidence type="ECO:0000313" key="2">
    <source>
        <dbReference type="Proteomes" id="UP000245444"/>
    </source>
</evidence>
<dbReference type="Proteomes" id="UP000245444">
    <property type="component" value="Chromosome"/>
</dbReference>
<protein>
    <submittedName>
        <fullName evidence="1">Uncharacterized protein</fullName>
    </submittedName>
</protein>
<evidence type="ECO:0000313" key="1">
    <source>
        <dbReference type="EMBL" id="AWN47143.1"/>
    </source>
</evidence>
<keyword evidence="2" id="KW-1185">Reference proteome</keyword>
<dbReference type="EMBL" id="CP029553">
    <property type="protein sequence ID" value="AWN47143.1"/>
    <property type="molecule type" value="Genomic_DNA"/>
</dbReference>
<dbReference type="RefSeq" id="WP_109959474.1">
    <property type="nucleotide sequence ID" value="NZ_CP029553.1"/>
</dbReference>
<sequence length="59" mass="6414">MTLARILRARLLVWLAGRGLTRARRLDAVADAYRDLADARLALARSIVAAERAALGLKA</sequence>
<reference evidence="1 2" key="1">
    <citation type="submission" date="2018-05" db="EMBL/GenBank/DDBJ databases">
        <title>Complete Genome Sequence of Methylobacterium sp. 17Sr1-28.</title>
        <authorList>
            <person name="Srinivasan S."/>
        </authorList>
    </citation>
    <scope>NUCLEOTIDE SEQUENCE [LARGE SCALE GENOMIC DNA]</scope>
    <source>
        <strain evidence="1 2">17Sr1-28</strain>
    </source>
</reference>
<accession>A0A2U8WLX6</accession>
<dbReference type="AlphaFoldDB" id="A0A2U8WLX6"/>
<name>A0A2U8WLX6_9HYPH</name>
<organism evidence="1 2">
    <name type="scientific">Methylobacterium terrae</name>
    <dbReference type="NCBI Taxonomy" id="2202827"/>
    <lineage>
        <taxon>Bacteria</taxon>
        <taxon>Pseudomonadati</taxon>
        <taxon>Pseudomonadota</taxon>
        <taxon>Alphaproteobacteria</taxon>
        <taxon>Hyphomicrobiales</taxon>
        <taxon>Methylobacteriaceae</taxon>
        <taxon>Methylobacterium</taxon>
    </lineage>
</organism>